<evidence type="ECO:0000313" key="1">
    <source>
        <dbReference type="EMBL" id="CAB4761012.1"/>
    </source>
</evidence>
<accession>A0A6J6UMI2</accession>
<reference evidence="1" key="1">
    <citation type="submission" date="2020-05" db="EMBL/GenBank/DDBJ databases">
        <authorList>
            <person name="Chiriac C."/>
            <person name="Salcher M."/>
            <person name="Ghai R."/>
            <person name="Kavagutti S V."/>
        </authorList>
    </citation>
    <scope>NUCLEOTIDE SEQUENCE</scope>
</reference>
<gene>
    <name evidence="1" type="ORF">UFOPK2761_02623</name>
</gene>
<proteinExistence type="predicted"/>
<protein>
    <submittedName>
        <fullName evidence="1">Unannotated protein</fullName>
    </submittedName>
</protein>
<sequence length="246" mass="26694">MLGPLGTALTAVAASLLGAGLLVPASAATTEEPDTVPPQVRLDPCPEVPLGEACSRREVAAVWQERVDPAEGLAVAGVRVGDTVLSERVYDDGTGFTPYGYWLPPQNDVVSDYDYVTETWLQGPGRYELTFYARDLAGNEATLTRAVQGPDVPDRPHHFRVGQGRRFAQVTWWVDARGSGISHHVVQLKGQEPFEERTSQIAPSYGLQPGGTVVPVRPGRNVVRVRSVNLVGESAPGRFVFRVPRR</sequence>
<name>A0A6J6UMI2_9ZZZZ</name>
<dbReference type="AlphaFoldDB" id="A0A6J6UMI2"/>
<organism evidence="1">
    <name type="scientific">freshwater metagenome</name>
    <dbReference type="NCBI Taxonomy" id="449393"/>
    <lineage>
        <taxon>unclassified sequences</taxon>
        <taxon>metagenomes</taxon>
        <taxon>ecological metagenomes</taxon>
    </lineage>
</organism>
<dbReference type="EMBL" id="CAEZYQ010000024">
    <property type="protein sequence ID" value="CAB4761012.1"/>
    <property type="molecule type" value="Genomic_DNA"/>
</dbReference>